<gene>
    <name evidence="1" type="ORF">CARUB_v10002517mg</name>
</gene>
<reference evidence="2" key="1">
    <citation type="journal article" date="2013" name="Nat. Genet.">
        <title>The Capsella rubella genome and the genomic consequences of rapid mating system evolution.</title>
        <authorList>
            <person name="Slotte T."/>
            <person name="Hazzouri K.M."/>
            <person name="Agren J.A."/>
            <person name="Koenig D."/>
            <person name="Maumus F."/>
            <person name="Guo Y.L."/>
            <person name="Steige K."/>
            <person name="Platts A.E."/>
            <person name="Escobar J.S."/>
            <person name="Newman L.K."/>
            <person name="Wang W."/>
            <person name="Mandakova T."/>
            <person name="Vello E."/>
            <person name="Smith L.M."/>
            <person name="Henz S.R."/>
            <person name="Steffen J."/>
            <person name="Takuno S."/>
            <person name="Brandvain Y."/>
            <person name="Coop G."/>
            <person name="Andolfatto P."/>
            <person name="Hu T.T."/>
            <person name="Blanchette M."/>
            <person name="Clark R.M."/>
            <person name="Quesneville H."/>
            <person name="Nordborg M."/>
            <person name="Gaut B.S."/>
            <person name="Lysak M.A."/>
            <person name="Jenkins J."/>
            <person name="Grimwood J."/>
            <person name="Chapman J."/>
            <person name="Prochnik S."/>
            <person name="Shu S."/>
            <person name="Rokhsar D."/>
            <person name="Schmutz J."/>
            <person name="Weigel D."/>
            <person name="Wright S.I."/>
        </authorList>
    </citation>
    <scope>NUCLEOTIDE SEQUENCE [LARGE SCALE GENOMIC DNA]</scope>
    <source>
        <strain evidence="2">cv. Monte Gargano</strain>
    </source>
</reference>
<dbReference type="EMBL" id="KB870810">
    <property type="protein sequence ID" value="EOA19545.1"/>
    <property type="molecule type" value="Genomic_DNA"/>
</dbReference>
<organism evidence="1 2">
    <name type="scientific">Capsella rubella</name>
    <dbReference type="NCBI Taxonomy" id="81985"/>
    <lineage>
        <taxon>Eukaryota</taxon>
        <taxon>Viridiplantae</taxon>
        <taxon>Streptophyta</taxon>
        <taxon>Embryophyta</taxon>
        <taxon>Tracheophyta</taxon>
        <taxon>Spermatophyta</taxon>
        <taxon>Magnoliopsida</taxon>
        <taxon>eudicotyledons</taxon>
        <taxon>Gunneridae</taxon>
        <taxon>Pentapetalae</taxon>
        <taxon>rosids</taxon>
        <taxon>malvids</taxon>
        <taxon>Brassicales</taxon>
        <taxon>Brassicaceae</taxon>
        <taxon>Camelineae</taxon>
        <taxon>Capsella</taxon>
    </lineage>
</organism>
<dbReference type="AlphaFoldDB" id="R0H4F1"/>
<evidence type="ECO:0000313" key="1">
    <source>
        <dbReference type="EMBL" id="EOA19545.1"/>
    </source>
</evidence>
<keyword evidence="2" id="KW-1185">Reference proteome</keyword>
<protein>
    <submittedName>
        <fullName evidence="1">Uncharacterized protein</fullName>
    </submittedName>
</protein>
<name>R0H4F1_9BRAS</name>
<proteinExistence type="predicted"/>
<accession>R0H4F1</accession>
<dbReference type="eggNOG" id="ENOG502SYCF">
    <property type="taxonomic scope" value="Eukaryota"/>
</dbReference>
<sequence length="94" mass="10138">MMRTTPPLQSVCITLSNPISLSIIHTKSIGTPRNPGFLKSIKLGLLRTNTSLPVITTNAPSCFRALHFTSFSPLNFRESPTSISTAVPTASSHE</sequence>
<dbReference type="Proteomes" id="UP000029121">
    <property type="component" value="Unassembled WGS sequence"/>
</dbReference>
<evidence type="ECO:0000313" key="2">
    <source>
        <dbReference type="Proteomes" id="UP000029121"/>
    </source>
</evidence>